<dbReference type="PROSITE" id="PS50082">
    <property type="entry name" value="WD_REPEATS_2"/>
    <property type="match status" value="2"/>
</dbReference>
<dbReference type="EMBL" id="JBBCAQ010000022">
    <property type="protein sequence ID" value="KAK7590372.1"/>
    <property type="molecule type" value="Genomic_DNA"/>
</dbReference>
<dbReference type="PROSITE" id="PS50294">
    <property type="entry name" value="WD_REPEATS_REGION"/>
    <property type="match status" value="2"/>
</dbReference>
<dbReference type="InterPro" id="IPR015943">
    <property type="entry name" value="WD40/YVTN_repeat-like_dom_sf"/>
</dbReference>
<evidence type="ECO:0008006" key="6">
    <source>
        <dbReference type="Google" id="ProtNLM"/>
    </source>
</evidence>
<feature type="repeat" description="WD" evidence="3">
    <location>
        <begin position="187"/>
        <end position="228"/>
    </location>
</feature>
<dbReference type="GO" id="GO:1990841">
    <property type="term" value="F:promoter-specific chromatin binding"/>
    <property type="evidence" value="ECO:0007669"/>
    <property type="project" value="TreeGrafter"/>
</dbReference>
<gene>
    <name evidence="4" type="ORF">V9T40_001985</name>
</gene>
<accession>A0AAN9Y3Z6</accession>
<name>A0AAN9Y3Z6_9HEMI</name>
<dbReference type="Gene3D" id="2.130.10.10">
    <property type="entry name" value="YVTN repeat-like/Quinoprotein amine dehydrogenase"/>
    <property type="match status" value="2"/>
</dbReference>
<dbReference type="PANTHER" id="PTHR22838:SF4">
    <property type="entry name" value="WD REPEAT-CONTAINING PROTEIN 13"/>
    <property type="match status" value="1"/>
</dbReference>
<keyword evidence="1 3" id="KW-0853">WD repeat</keyword>
<dbReference type="AlphaFoldDB" id="A0AAN9Y3Z6"/>
<protein>
    <recommendedName>
        <fullName evidence="6">WD repeat-containing protein 13</fullName>
    </recommendedName>
</protein>
<comment type="caution">
    <text evidence="4">The sequence shown here is derived from an EMBL/GenBank/DDBJ whole genome shotgun (WGS) entry which is preliminary data.</text>
</comment>
<sequence length="466" mass="51806">MNVSNFWQQQVFAIDSKFNACRAHGHPSFRTLYIRRRNQLLREYAKNDETGFRKQYLRIRTQLLQQRYNICLDQTSITSRSISVRSGSRLGDIPDLFLFERESENTETNNVVPTRQAEASRAIVGDNTVSENYAFVGVHYIFDQHNSAVTLVKFANNDRSRLCCVSNDATITICNVTSNPPSVECTLKAHSKAVTGCDWSVSNDLLVSCSLDGTICLWNVASAKCIRQVQGPSSVSLLSCLFHPVNNNIVVAGNEAGLLMVLNVSTGIYPRGGSSKIGGQILSLTFDANGQLLWAGTDKGVITSLTCDDSGKLHKLHRIVIAQNCAITCLSWRAWINREARDPTLLVNCAANAVCLFKVSDTDGRLQLKKKYNVRHKSGRYLVRSTFCPIMSFREGACIVSGSEDSCVYFIDISRDINFMVNKLQGHSCPVLGVSFNYDESLLATSDQQGLVIIWSREKKTAKELL</sequence>
<evidence type="ECO:0000256" key="2">
    <source>
        <dbReference type="ARBA" id="ARBA00022737"/>
    </source>
</evidence>
<dbReference type="InterPro" id="IPR019775">
    <property type="entry name" value="WD40_repeat_CS"/>
</dbReference>
<dbReference type="GO" id="GO:0005634">
    <property type="term" value="C:nucleus"/>
    <property type="evidence" value="ECO:0007669"/>
    <property type="project" value="TreeGrafter"/>
</dbReference>
<dbReference type="InterPro" id="IPR036322">
    <property type="entry name" value="WD40_repeat_dom_sf"/>
</dbReference>
<evidence type="ECO:0000313" key="4">
    <source>
        <dbReference type="EMBL" id="KAK7590372.1"/>
    </source>
</evidence>
<dbReference type="PANTHER" id="PTHR22838">
    <property type="entry name" value="WD REPEAT PROTEIN 26-RELATED"/>
    <property type="match status" value="1"/>
</dbReference>
<reference evidence="4 5" key="1">
    <citation type="submission" date="2024-03" db="EMBL/GenBank/DDBJ databases">
        <title>Adaptation during the transition from Ophiocordyceps entomopathogen to insect associate is accompanied by gene loss and intensified selection.</title>
        <authorList>
            <person name="Ward C.M."/>
            <person name="Onetto C.A."/>
            <person name="Borneman A.R."/>
        </authorList>
    </citation>
    <scope>NUCLEOTIDE SEQUENCE [LARGE SCALE GENOMIC DNA]</scope>
    <source>
        <strain evidence="4">AWRI1</strain>
        <tissue evidence="4">Single Adult Female</tissue>
    </source>
</reference>
<dbReference type="InterPro" id="IPR001680">
    <property type="entry name" value="WD40_rpt"/>
</dbReference>
<dbReference type="InterPro" id="IPR051350">
    <property type="entry name" value="WD_repeat-ST_regulator"/>
</dbReference>
<evidence type="ECO:0000313" key="5">
    <source>
        <dbReference type="Proteomes" id="UP001367676"/>
    </source>
</evidence>
<feature type="repeat" description="WD" evidence="3">
    <location>
        <begin position="424"/>
        <end position="456"/>
    </location>
</feature>
<dbReference type="SUPFAM" id="SSF50978">
    <property type="entry name" value="WD40 repeat-like"/>
    <property type="match status" value="1"/>
</dbReference>
<keyword evidence="2" id="KW-0677">Repeat</keyword>
<dbReference type="Pfam" id="PF00400">
    <property type="entry name" value="WD40"/>
    <property type="match status" value="2"/>
</dbReference>
<dbReference type="Proteomes" id="UP001367676">
    <property type="component" value="Unassembled WGS sequence"/>
</dbReference>
<dbReference type="PROSITE" id="PS00678">
    <property type="entry name" value="WD_REPEATS_1"/>
    <property type="match status" value="1"/>
</dbReference>
<keyword evidence="5" id="KW-1185">Reference proteome</keyword>
<evidence type="ECO:0000256" key="1">
    <source>
        <dbReference type="ARBA" id="ARBA00022574"/>
    </source>
</evidence>
<evidence type="ECO:0000256" key="3">
    <source>
        <dbReference type="PROSITE-ProRule" id="PRU00221"/>
    </source>
</evidence>
<organism evidence="4 5">
    <name type="scientific">Parthenolecanium corni</name>
    <dbReference type="NCBI Taxonomy" id="536013"/>
    <lineage>
        <taxon>Eukaryota</taxon>
        <taxon>Metazoa</taxon>
        <taxon>Ecdysozoa</taxon>
        <taxon>Arthropoda</taxon>
        <taxon>Hexapoda</taxon>
        <taxon>Insecta</taxon>
        <taxon>Pterygota</taxon>
        <taxon>Neoptera</taxon>
        <taxon>Paraneoptera</taxon>
        <taxon>Hemiptera</taxon>
        <taxon>Sternorrhyncha</taxon>
        <taxon>Coccoidea</taxon>
        <taxon>Coccidae</taxon>
        <taxon>Parthenolecanium</taxon>
    </lineage>
</organism>
<dbReference type="SMART" id="SM00320">
    <property type="entry name" value="WD40"/>
    <property type="match status" value="4"/>
</dbReference>
<proteinExistence type="predicted"/>